<protein>
    <submittedName>
        <fullName evidence="1">Uncharacterized protein</fullName>
    </submittedName>
</protein>
<gene>
    <name evidence="1" type="ORF">AQI95_43680</name>
</gene>
<comment type="caution">
    <text evidence="1">The sequence shown here is derived from an EMBL/GenBank/DDBJ whole genome shotgun (WGS) entry which is preliminary data.</text>
</comment>
<dbReference type="Proteomes" id="UP000053127">
    <property type="component" value="Unassembled WGS sequence"/>
</dbReference>
<keyword evidence="2" id="KW-1185">Reference proteome</keyword>
<name>A0A101NJ97_9ACTN</name>
<organism evidence="1 2">
    <name type="scientific">Streptomyces yokosukanensis</name>
    <dbReference type="NCBI Taxonomy" id="67386"/>
    <lineage>
        <taxon>Bacteria</taxon>
        <taxon>Bacillati</taxon>
        <taxon>Actinomycetota</taxon>
        <taxon>Actinomycetes</taxon>
        <taxon>Kitasatosporales</taxon>
        <taxon>Streptomycetaceae</taxon>
        <taxon>Streptomyces</taxon>
    </lineage>
</organism>
<accession>A0A101NJ97</accession>
<dbReference type="EMBL" id="LMWN01000129">
    <property type="protein sequence ID" value="KUM94077.1"/>
    <property type="molecule type" value="Genomic_DNA"/>
</dbReference>
<evidence type="ECO:0000313" key="1">
    <source>
        <dbReference type="EMBL" id="KUM94077.1"/>
    </source>
</evidence>
<reference evidence="1 2" key="1">
    <citation type="submission" date="2015-10" db="EMBL/GenBank/DDBJ databases">
        <title>Draft genome sequence of Streptomyces yokosukanensis DSM 40224, type strain for the species Streptomyces yokosukanensis.</title>
        <authorList>
            <person name="Ruckert C."/>
            <person name="Winkler A."/>
            <person name="Kalinowski J."/>
            <person name="Kampfer P."/>
            <person name="Glaeser S."/>
        </authorList>
    </citation>
    <scope>NUCLEOTIDE SEQUENCE [LARGE SCALE GENOMIC DNA]</scope>
    <source>
        <strain evidence="1 2">DSM 40224</strain>
    </source>
</reference>
<sequence length="69" mass="7480">MSTAVHLYPLAQNSEQYLVTRLAEDVAADPPSSDRYTARTTRVVTASLLLVLESGVLEYNGTHAGRDTS</sequence>
<proteinExistence type="predicted"/>
<dbReference type="AlphaFoldDB" id="A0A101NJ97"/>
<evidence type="ECO:0000313" key="2">
    <source>
        <dbReference type="Proteomes" id="UP000053127"/>
    </source>
</evidence>